<dbReference type="GO" id="GO:0050797">
    <property type="term" value="F:thymidylate synthase (FAD) activity"/>
    <property type="evidence" value="ECO:0007669"/>
    <property type="project" value="InterPro"/>
</dbReference>
<dbReference type="Proteomes" id="UP000176494">
    <property type="component" value="Unassembled WGS sequence"/>
</dbReference>
<gene>
    <name evidence="1" type="ORF">A2114_01930</name>
</gene>
<accession>A0A1G2QAS9</accession>
<dbReference type="GO" id="GO:0006231">
    <property type="term" value="P:dTMP biosynthetic process"/>
    <property type="evidence" value="ECO:0007669"/>
    <property type="project" value="InterPro"/>
</dbReference>
<dbReference type="STRING" id="1802435.A2114_01930"/>
<organism evidence="1 2">
    <name type="scientific">Candidatus Vogelbacteria bacterium GWA1_51_14</name>
    <dbReference type="NCBI Taxonomy" id="1802435"/>
    <lineage>
        <taxon>Bacteria</taxon>
        <taxon>Candidatus Vogeliibacteriota</taxon>
    </lineage>
</organism>
<dbReference type="PROSITE" id="PS51331">
    <property type="entry name" value="THYX"/>
    <property type="match status" value="1"/>
</dbReference>
<dbReference type="PANTHER" id="PTHR34934">
    <property type="entry name" value="FLAVIN-DEPENDENT THYMIDYLATE SYNTHASE"/>
    <property type="match status" value="1"/>
</dbReference>
<dbReference type="InterPro" id="IPR036098">
    <property type="entry name" value="Thymidylate_synthase_ThyX_sf"/>
</dbReference>
<protein>
    <submittedName>
        <fullName evidence="1">Uncharacterized protein</fullName>
    </submittedName>
</protein>
<dbReference type="GO" id="GO:0004799">
    <property type="term" value="F:thymidylate synthase activity"/>
    <property type="evidence" value="ECO:0007669"/>
    <property type="project" value="TreeGrafter"/>
</dbReference>
<reference evidence="1 2" key="1">
    <citation type="journal article" date="2016" name="Nat. Commun.">
        <title>Thousands of microbial genomes shed light on interconnected biogeochemical processes in an aquifer system.</title>
        <authorList>
            <person name="Anantharaman K."/>
            <person name="Brown C.T."/>
            <person name="Hug L.A."/>
            <person name="Sharon I."/>
            <person name="Castelle C.J."/>
            <person name="Probst A.J."/>
            <person name="Thomas B.C."/>
            <person name="Singh A."/>
            <person name="Wilkins M.J."/>
            <person name="Karaoz U."/>
            <person name="Brodie E.L."/>
            <person name="Williams K.H."/>
            <person name="Hubbard S.S."/>
            <person name="Banfield J.F."/>
        </authorList>
    </citation>
    <scope>NUCLEOTIDE SEQUENCE [LARGE SCALE GENOMIC DNA]</scope>
</reference>
<evidence type="ECO:0000313" key="1">
    <source>
        <dbReference type="EMBL" id="OHA57674.1"/>
    </source>
</evidence>
<dbReference type="EMBL" id="MHTG01000009">
    <property type="protein sequence ID" value="OHA57674.1"/>
    <property type="molecule type" value="Genomic_DNA"/>
</dbReference>
<evidence type="ECO:0000313" key="2">
    <source>
        <dbReference type="Proteomes" id="UP000176494"/>
    </source>
</evidence>
<sequence>MGISELKHVVRPLPNGGQVVVLDTGAVITAEDCAMLQAMYSRSPASLFVHLEKLANVGSGKFMEQFYVGYGHKSIGDCGDVVIFIEGVSMLVAKAVQDWMLYRGQECSTRYLDFSRQLFLNPSGLAQADCILEVWRRFYTDNLPLVREHVAQQFPINPSEDEKIYIKAISARAFDIMRSFLPAGAETSLSWTVDLRQAADKLRELRNHPLEEVKLVAEAIESALSEVYPNSFNHKRYEATEDYYHDWMKGDYFLVLAPYDEWPCEVTLVRQGIDKSQLRDYESFLVNRPPKTELPKKFARAGVAQFHWLLDFGSYRDLQRHRAVIQLMPVLTADYGFEPWYLEQLPEGLRTKVTETILPSFERELEVMADRIGILDCQYLIPMGYRVPCEVTGDLPALVYLVELRSGSAVHPTMRRRAQQLAQILETEFGPVGLKLHIDWSDIGRFDIKRGQQDIIQKQ</sequence>
<dbReference type="AlphaFoldDB" id="A0A1G2QAS9"/>
<dbReference type="Pfam" id="PF02511">
    <property type="entry name" value="Thy1"/>
    <property type="match status" value="1"/>
</dbReference>
<dbReference type="Gene3D" id="3.30.1360.170">
    <property type="match status" value="1"/>
</dbReference>
<proteinExistence type="predicted"/>
<dbReference type="GO" id="GO:0050660">
    <property type="term" value="F:flavin adenine dinucleotide binding"/>
    <property type="evidence" value="ECO:0007669"/>
    <property type="project" value="InterPro"/>
</dbReference>
<dbReference type="PANTHER" id="PTHR34934:SF1">
    <property type="entry name" value="FLAVIN-DEPENDENT THYMIDYLATE SYNTHASE"/>
    <property type="match status" value="1"/>
</dbReference>
<dbReference type="InterPro" id="IPR003669">
    <property type="entry name" value="Thymidylate_synthase_ThyX"/>
</dbReference>
<comment type="caution">
    <text evidence="1">The sequence shown here is derived from an EMBL/GenBank/DDBJ whole genome shotgun (WGS) entry which is preliminary data.</text>
</comment>
<dbReference type="GO" id="GO:0070402">
    <property type="term" value="F:NADPH binding"/>
    <property type="evidence" value="ECO:0007669"/>
    <property type="project" value="TreeGrafter"/>
</dbReference>
<name>A0A1G2QAS9_9BACT</name>
<dbReference type="SUPFAM" id="SSF69796">
    <property type="entry name" value="Thymidylate synthase-complementing protein Thy1"/>
    <property type="match status" value="2"/>
</dbReference>